<evidence type="ECO:0000256" key="1">
    <source>
        <dbReference type="SAM" id="MobiDB-lite"/>
    </source>
</evidence>
<dbReference type="EMBL" id="JASSZA010000005">
    <property type="protein sequence ID" value="KAK2112136.1"/>
    <property type="molecule type" value="Genomic_DNA"/>
</dbReference>
<gene>
    <name evidence="2" type="ORF">P7K49_011883</name>
</gene>
<feature type="region of interest" description="Disordered" evidence="1">
    <location>
        <begin position="17"/>
        <end position="99"/>
    </location>
</feature>
<dbReference type="Proteomes" id="UP001266305">
    <property type="component" value="Unassembled WGS sequence"/>
</dbReference>
<sequence>MGSGEQLETRALFCWRGNALSPPGGRRLADHRMTPGTLTTTAELGPPRDYNGALPGTGGTDRVTRDQSPPRGRLVPSQLELGREETEGNLARTQPPKLE</sequence>
<keyword evidence="3" id="KW-1185">Reference proteome</keyword>
<accession>A0ABQ9VRX1</accession>
<protein>
    <submittedName>
        <fullName evidence="2">Uncharacterized protein</fullName>
    </submittedName>
</protein>
<evidence type="ECO:0000313" key="3">
    <source>
        <dbReference type="Proteomes" id="UP001266305"/>
    </source>
</evidence>
<reference evidence="2 3" key="1">
    <citation type="submission" date="2023-05" db="EMBL/GenBank/DDBJ databases">
        <title>B98-5 Cell Line De Novo Hybrid Assembly: An Optical Mapping Approach.</title>
        <authorList>
            <person name="Kananen K."/>
            <person name="Auerbach J.A."/>
            <person name="Kautto E."/>
            <person name="Blachly J.S."/>
        </authorList>
    </citation>
    <scope>NUCLEOTIDE SEQUENCE [LARGE SCALE GENOMIC DNA]</scope>
    <source>
        <strain evidence="2">B95-8</strain>
        <tissue evidence="2">Cell line</tissue>
    </source>
</reference>
<organism evidence="2 3">
    <name type="scientific">Saguinus oedipus</name>
    <name type="common">Cotton-top tamarin</name>
    <name type="synonym">Oedipomidas oedipus</name>
    <dbReference type="NCBI Taxonomy" id="9490"/>
    <lineage>
        <taxon>Eukaryota</taxon>
        <taxon>Metazoa</taxon>
        <taxon>Chordata</taxon>
        <taxon>Craniata</taxon>
        <taxon>Vertebrata</taxon>
        <taxon>Euteleostomi</taxon>
        <taxon>Mammalia</taxon>
        <taxon>Eutheria</taxon>
        <taxon>Euarchontoglires</taxon>
        <taxon>Primates</taxon>
        <taxon>Haplorrhini</taxon>
        <taxon>Platyrrhini</taxon>
        <taxon>Cebidae</taxon>
        <taxon>Callitrichinae</taxon>
        <taxon>Saguinus</taxon>
    </lineage>
</organism>
<proteinExistence type="predicted"/>
<evidence type="ECO:0000313" key="2">
    <source>
        <dbReference type="EMBL" id="KAK2112136.1"/>
    </source>
</evidence>
<comment type="caution">
    <text evidence="2">The sequence shown here is derived from an EMBL/GenBank/DDBJ whole genome shotgun (WGS) entry which is preliminary data.</text>
</comment>
<name>A0ABQ9VRX1_SAGOE</name>